<evidence type="ECO:0000256" key="5">
    <source>
        <dbReference type="ARBA" id="ARBA00022692"/>
    </source>
</evidence>
<dbReference type="PANTHER" id="PTHR30330:SF1">
    <property type="entry name" value="AMINO-ACID CARRIER PROTEIN ALST"/>
    <property type="match status" value="1"/>
</dbReference>
<gene>
    <name evidence="10" type="ORF">JOF34_000397</name>
</gene>
<evidence type="ECO:0000313" key="10">
    <source>
        <dbReference type="EMBL" id="MBP2435811.1"/>
    </source>
</evidence>
<dbReference type="PANTHER" id="PTHR30330">
    <property type="entry name" value="AGSS FAMILY TRANSPORTER, SODIUM-ALANINE"/>
    <property type="match status" value="1"/>
</dbReference>
<feature type="transmembrane region" description="Helical" evidence="9">
    <location>
        <begin position="223"/>
        <end position="245"/>
    </location>
</feature>
<feature type="transmembrane region" description="Helical" evidence="9">
    <location>
        <begin position="266"/>
        <end position="287"/>
    </location>
</feature>
<evidence type="ECO:0000256" key="6">
    <source>
        <dbReference type="ARBA" id="ARBA00022989"/>
    </source>
</evidence>
<keyword evidence="3" id="KW-0813">Transport</keyword>
<accession>A0ABS4ZH52</accession>
<dbReference type="Proteomes" id="UP001519362">
    <property type="component" value="Unassembled WGS sequence"/>
</dbReference>
<name>A0ABS4ZH52_9MICO</name>
<dbReference type="Pfam" id="PF01235">
    <property type="entry name" value="Na_Ala_symp"/>
    <property type="match status" value="2"/>
</dbReference>
<sequence>MLVVFGIIFTVSTKFIQLRYFGRMWRVIGGVAVAITLGGPGAVFWMWMIALVGMATSLVECTLAQTYKRRLPDGSFRGGPATYIRHGLGKSFNWLVVIYASCLLASFALGFNAFQANTIAGAAETASASTGGSPESSWLRSPASSSTEASSASQRSPTSSCPSWRSSTFSWHSSSSPSTSPKCPRCSATAFMILLSGVYQPGNEDADGIVVTQNALTAGRGEWTMYVLTLAILLFSFSSIMYNYYLGETALRELIPSKIATHILRWAVIAIVLVGAIAPGATAVFFFSDPLMGLLALANLTAILMLLPTALGVVKDYTEQLKSGVDKPVFDPAKFPGLNLDATAWEDAAVNTDAAPARRRRK</sequence>
<keyword evidence="4" id="KW-1003">Cell membrane</keyword>
<reference evidence="10 11" key="1">
    <citation type="submission" date="2021-03" db="EMBL/GenBank/DDBJ databases">
        <title>Sequencing the genomes of 1000 actinobacteria strains.</title>
        <authorList>
            <person name="Klenk H.-P."/>
        </authorList>
    </citation>
    <scope>NUCLEOTIDE SEQUENCE [LARGE SCALE GENOMIC DNA]</scope>
    <source>
        <strain evidence="10 11">DSM 24221</strain>
    </source>
</reference>
<comment type="subcellular location">
    <subcellularLocation>
        <location evidence="1">Cell membrane</location>
        <topology evidence="1">Multi-pass membrane protein</topology>
    </subcellularLocation>
</comment>
<evidence type="ECO:0000256" key="1">
    <source>
        <dbReference type="ARBA" id="ARBA00004651"/>
    </source>
</evidence>
<evidence type="ECO:0000256" key="3">
    <source>
        <dbReference type="ARBA" id="ARBA00022448"/>
    </source>
</evidence>
<feature type="transmembrane region" description="Helical" evidence="9">
    <location>
        <begin position="92"/>
        <end position="114"/>
    </location>
</feature>
<keyword evidence="11" id="KW-1185">Reference proteome</keyword>
<protein>
    <submittedName>
        <fullName evidence="10">Na+/alanine symporter</fullName>
    </submittedName>
</protein>
<keyword evidence="6 9" id="KW-1133">Transmembrane helix</keyword>
<evidence type="ECO:0000256" key="7">
    <source>
        <dbReference type="ARBA" id="ARBA00023136"/>
    </source>
</evidence>
<comment type="similarity">
    <text evidence="2">Belongs to the alanine or glycine:cation symporter (AGCS) (TC 2.A.25) family.</text>
</comment>
<proteinExistence type="inferred from homology"/>
<evidence type="ECO:0000256" key="8">
    <source>
        <dbReference type="SAM" id="MobiDB-lite"/>
    </source>
</evidence>
<keyword evidence="5 9" id="KW-0812">Transmembrane</keyword>
<comment type="caution">
    <text evidence="10">The sequence shown here is derived from an EMBL/GenBank/DDBJ whole genome shotgun (WGS) entry which is preliminary data.</text>
</comment>
<feature type="compositionally biased region" description="Low complexity" evidence="8">
    <location>
        <begin position="141"/>
        <end position="163"/>
    </location>
</feature>
<evidence type="ECO:0000313" key="11">
    <source>
        <dbReference type="Proteomes" id="UP001519362"/>
    </source>
</evidence>
<dbReference type="EMBL" id="JAGIOL010000001">
    <property type="protein sequence ID" value="MBP2435811.1"/>
    <property type="molecule type" value="Genomic_DNA"/>
</dbReference>
<keyword evidence="7 9" id="KW-0472">Membrane</keyword>
<organism evidence="10 11">
    <name type="scientific">Microbacterium amylolyticum</name>
    <dbReference type="NCBI Taxonomy" id="936337"/>
    <lineage>
        <taxon>Bacteria</taxon>
        <taxon>Bacillati</taxon>
        <taxon>Actinomycetota</taxon>
        <taxon>Actinomycetes</taxon>
        <taxon>Micrococcales</taxon>
        <taxon>Microbacteriaceae</taxon>
        <taxon>Microbacterium</taxon>
    </lineage>
</organism>
<feature type="transmembrane region" description="Helical" evidence="9">
    <location>
        <begin position="293"/>
        <end position="314"/>
    </location>
</feature>
<evidence type="ECO:0000256" key="2">
    <source>
        <dbReference type="ARBA" id="ARBA00009261"/>
    </source>
</evidence>
<dbReference type="PROSITE" id="PS00873">
    <property type="entry name" value="NA_ALANINE_SYMP"/>
    <property type="match status" value="1"/>
</dbReference>
<feature type="region of interest" description="Disordered" evidence="8">
    <location>
        <begin position="126"/>
        <end position="163"/>
    </location>
</feature>
<evidence type="ECO:0000256" key="4">
    <source>
        <dbReference type="ARBA" id="ARBA00022475"/>
    </source>
</evidence>
<evidence type="ECO:0000256" key="9">
    <source>
        <dbReference type="SAM" id="Phobius"/>
    </source>
</evidence>
<dbReference type="PRINTS" id="PR00175">
    <property type="entry name" value="NAALASMPORT"/>
</dbReference>
<dbReference type="InterPro" id="IPR001463">
    <property type="entry name" value="Na/Ala_symport"/>
</dbReference>